<protein>
    <submittedName>
        <fullName evidence="6">AAA family ATPase</fullName>
    </submittedName>
</protein>
<evidence type="ECO:0000256" key="1">
    <source>
        <dbReference type="ARBA" id="ARBA00022737"/>
    </source>
</evidence>
<sequence>MTEGDKKPPAKQDGTDVDLQGLVGVEPPFEIRFSDVAGLEERKRRLRESVIDPAVTDRHETVGASGVLIHGPSGVGKTHLARALIGELDFDQIQVTPTDLPLESPDETAQILADLVQFVRSSAPCVLFLDEFDAIAPTDNEDEYGRPSQVGAALKSTLDAIDAAEENALVVATATHLSDVERTVRRSGRIDIVMGLDSPDETRRRQLLTEEIHSVTDHLDVLDAVAPDVDYERCVDLTSGFVTAEIVAAVERAVQISIADAQSDRARIDQTALRTAFEEIGERKGRRESSVRGTSTGGEDSDSLTSLTDSDTHGDDPEVSPGAARSSGQNEDPMDAQKATDTESTDIEGHIPHLVGTPSVPEVSYDDVGGLDTAKRRLREAVVWPKKYPTQFEALDIDPPTGVLLHGPPGTGKTMLAKAVANESDHSFLSVKGPEIFDKHFGESERSVRDLFVNARAVAPALIFFDEFDSIAAKRGGYSAGSDITDSIVNQLLAELDGMEPLGDVIVIAATNRVDMLDPAVRRPGRFSIEIEVSTPDKQARREIFQTHLQDRRLADDVAPEWLARVTDDRYSGADIAAVCDEAAMTALRAAIGEGRGTENQPADTEARTDETPTITRSDFQHALTRIEPARRTRSSADPSLRSYR</sequence>
<proteinExistence type="predicted"/>
<evidence type="ECO:0000256" key="2">
    <source>
        <dbReference type="ARBA" id="ARBA00022741"/>
    </source>
</evidence>
<dbReference type="GO" id="GO:0005524">
    <property type="term" value="F:ATP binding"/>
    <property type="evidence" value="ECO:0007669"/>
    <property type="project" value="UniProtKB-KW"/>
</dbReference>
<dbReference type="EMBL" id="JBHUDP010000005">
    <property type="protein sequence ID" value="MFD1686677.1"/>
    <property type="molecule type" value="Genomic_DNA"/>
</dbReference>
<dbReference type="InterPro" id="IPR003959">
    <property type="entry name" value="ATPase_AAA_core"/>
</dbReference>
<dbReference type="CDD" id="cd19481">
    <property type="entry name" value="RecA-like_protease"/>
    <property type="match status" value="1"/>
</dbReference>
<name>A0ABD6DYK5_9EURY</name>
<evidence type="ECO:0000313" key="7">
    <source>
        <dbReference type="Proteomes" id="UP001597092"/>
    </source>
</evidence>
<keyword evidence="1" id="KW-0677">Repeat</keyword>
<evidence type="ECO:0000313" key="6">
    <source>
        <dbReference type="EMBL" id="MFD1686677.1"/>
    </source>
</evidence>
<keyword evidence="3" id="KW-0067">ATP-binding</keyword>
<dbReference type="RefSeq" id="WP_256305752.1">
    <property type="nucleotide sequence ID" value="NZ_JANHAW010000001.1"/>
</dbReference>
<dbReference type="InterPro" id="IPR003960">
    <property type="entry name" value="ATPase_AAA_CS"/>
</dbReference>
<comment type="caution">
    <text evidence="6">The sequence shown here is derived from an EMBL/GenBank/DDBJ whole genome shotgun (WGS) entry which is preliminary data.</text>
</comment>
<dbReference type="Proteomes" id="UP001597092">
    <property type="component" value="Unassembled WGS sequence"/>
</dbReference>
<evidence type="ECO:0000256" key="3">
    <source>
        <dbReference type="ARBA" id="ARBA00022840"/>
    </source>
</evidence>
<feature type="region of interest" description="Disordered" evidence="4">
    <location>
        <begin position="593"/>
        <end position="619"/>
    </location>
</feature>
<dbReference type="PANTHER" id="PTHR23077">
    <property type="entry name" value="AAA-FAMILY ATPASE"/>
    <property type="match status" value="1"/>
</dbReference>
<gene>
    <name evidence="6" type="ORF">ACFSAS_13755</name>
</gene>
<feature type="domain" description="AAA+ ATPase" evidence="5">
    <location>
        <begin position="399"/>
        <end position="537"/>
    </location>
</feature>
<dbReference type="SMART" id="SM00382">
    <property type="entry name" value="AAA"/>
    <property type="match status" value="2"/>
</dbReference>
<dbReference type="Gene3D" id="1.10.8.60">
    <property type="match status" value="2"/>
</dbReference>
<dbReference type="InterPro" id="IPR003593">
    <property type="entry name" value="AAA+_ATPase"/>
</dbReference>
<dbReference type="AlphaFoldDB" id="A0ABD6DYK5"/>
<reference evidence="6 7" key="1">
    <citation type="journal article" date="2019" name="Int. J. Syst. Evol. Microbiol.">
        <title>The Global Catalogue of Microorganisms (GCM) 10K type strain sequencing project: providing services to taxonomists for standard genome sequencing and annotation.</title>
        <authorList>
            <consortium name="The Broad Institute Genomics Platform"/>
            <consortium name="The Broad Institute Genome Sequencing Center for Infectious Disease"/>
            <person name="Wu L."/>
            <person name="Ma J."/>
        </authorList>
    </citation>
    <scope>NUCLEOTIDE SEQUENCE [LARGE SCALE GENOMIC DNA]</scope>
    <source>
        <strain evidence="6 7">CGMCC 1.10387</strain>
    </source>
</reference>
<feature type="region of interest" description="Disordered" evidence="4">
    <location>
        <begin position="279"/>
        <end position="362"/>
    </location>
</feature>
<organism evidence="6 7">
    <name type="scientific">Halobellus litoreus</name>
    <dbReference type="NCBI Taxonomy" id="755310"/>
    <lineage>
        <taxon>Archaea</taxon>
        <taxon>Methanobacteriati</taxon>
        <taxon>Methanobacteriota</taxon>
        <taxon>Stenosarchaea group</taxon>
        <taxon>Halobacteria</taxon>
        <taxon>Halobacteriales</taxon>
        <taxon>Haloferacaceae</taxon>
        <taxon>Halobellus</taxon>
    </lineage>
</organism>
<dbReference type="PROSITE" id="PS00674">
    <property type="entry name" value="AAA"/>
    <property type="match status" value="1"/>
</dbReference>
<dbReference type="Pfam" id="PF00004">
    <property type="entry name" value="AAA"/>
    <property type="match status" value="2"/>
</dbReference>
<accession>A0ABD6DYK5</accession>
<evidence type="ECO:0000259" key="5">
    <source>
        <dbReference type="SMART" id="SM00382"/>
    </source>
</evidence>
<dbReference type="FunFam" id="3.40.50.300:FF:000018">
    <property type="entry name" value="Cell division control 48"/>
    <property type="match status" value="1"/>
</dbReference>
<dbReference type="SUPFAM" id="SSF52540">
    <property type="entry name" value="P-loop containing nucleoside triphosphate hydrolases"/>
    <property type="match status" value="2"/>
</dbReference>
<feature type="domain" description="AAA+ ATPase" evidence="5">
    <location>
        <begin position="63"/>
        <end position="200"/>
    </location>
</feature>
<dbReference type="InterPro" id="IPR050168">
    <property type="entry name" value="AAA_ATPase_domain"/>
</dbReference>
<dbReference type="Gene3D" id="3.40.50.300">
    <property type="entry name" value="P-loop containing nucleotide triphosphate hydrolases"/>
    <property type="match status" value="2"/>
</dbReference>
<dbReference type="InterPro" id="IPR041569">
    <property type="entry name" value="AAA_lid_3"/>
</dbReference>
<keyword evidence="2" id="KW-0547">Nucleotide-binding</keyword>
<dbReference type="PANTHER" id="PTHR23077:SF171">
    <property type="entry name" value="NUCLEAR VALOSIN-CONTAINING PROTEIN-LIKE"/>
    <property type="match status" value="1"/>
</dbReference>
<evidence type="ECO:0000256" key="4">
    <source>
        <dbReference type="SAM" id="MobiDB-lite"/>
    </source>
</evidence>
<feature type="compositionally biased region" description="Basic and acidic residues" evidence="4">
    <location>
        <begin position="279"/>
        <end position="290"/>
    </location>
</feature>
<keyword evidence="7" id="KW-1185">Reference proteome</keyword>
<dbReference type="Pfam" id="PF17862">
    <property type="entry name" value="AAA_lid_3"/>
    <property type="match status" value="1"/>
</dbReference>
<dbReference type="InterPro" id="IPR027417">
    <property type="entry name" value="P-loop_NTPase"/>
</dbReference>